<name>A0A0C3P2R3_PISTI</name>
<dbReference type="AlphaFoldDB" id="A0A0C3P2R3"/>
<dbReference type="Proteomes" id="UP000054217">
    <property type="component" value="Unassembled WGS sequence"/>
</dbReference>
<dbReference type="InParanoid" id="A0A0C3P2R3"/>
<keyword evidence="2" id="KW-1185">Reference proteome</keyword>
<gene>
    <name evidence="1" type="ORF">M404DRAFT_725564</name>
</gene>
<organism evidence="1 2">
    <name type="scientific">Pisolithus tinctorius Marx 270</name>
    <dbReference type="NCBI Taxonomy" id="870435"/>
    <lineage>
        <taxon>Eukaryota</taxon>
        <taxon>Fungi</taxon>
        <taxon>Dikarya</taxon>
        <taxon>Basidiomycota</taxon>
        <taxon>Agaricomycotina</taxon>
        <taxon>Agaricomycetes</taxon>
        <taxon>Agaricomycetidae</taxon>
        <taxon>Boletales</taxon>
        <taxon>Sclerodermatineae</taxon>
        <taxon>Pisolithaceae</taxon>
        <taxon>Pisolithus</taxon>
    </lineage>
</organism>
<reference evidence="2" key="2">
    <citation type="submission" date="2015-01" db="EMBL/GenBank/DDBJ databases">
        <title>Evolutionary Origins and Diversification of the Mycorrhizal Mutualists.</title>
        <authorList>
            <consortium name="DOE Joint Genome Institute"/>
            <consortium name="Mycorrhizal Genomics Consortium"/>
            <person name="Kohler A."/>
            <person name="Kuo A."/>
            <person name="Nagy L.G."/>
            <person name="Floudas D."/>
            <person name="Copeland A."/>
            <person name="Barry K.W."/>
            <person name="Cichocki N."/>
            <person name="Veneault-Fourrey C."/>
            <person name="LaButti K."/>
            <person name="Lindquist E.A."/>
            <person name="Lipzen A."/>
            <person name="Lundell T."/>
            <person name="Morin E."/>
            <person name="Murat C."/>
            <person name="Riley R."/>
            <person name="Ohm R."/>
            <person name="Sun H."/>
            <person name="Tunlid A."/>
            <person name="Henrissat B."/>
            <person name="Grigoriev I.V."/>
            <person name="Hibbett D.S."/>
            <person name="Martin F."/>
        </authorList>
    </citation>
    <scope>NUCLEOTIDE SEQUENCE [LARGE SCALE GENOMIC DNA]</scope>
    <source>
        <strain evidence="2">Marx 270</strain>
    </source>
</reference>
<protein>
    <submittedName>
        <fullName evidence="1">Uncharacterized protein</fullName>
    </submittedName>
</protein>
<proteinExistence type="predicted"/>
<dbReference type="EMBL" id="KN831986">
    <property type="protein sequence ID" value="KIO01786.1"/>
    <property type="molecule type" value="Genomic_DNA"/>
</dbReference>
<evidence type="ECO:0000313" key="1">
    <source>
        <dbReference type="EMBL" id="KIO01786.1"/>
    </source>
</evidence>
<reference evidence="1 2" key="1">
    <citation type="submission" date="2014-04" db="EMBL/GenBank/DDBJ databases">
        <authorList>
            <consortium name="DOE Joint Genome Institute"/>
            <person name="Kuo A."/>
            <person name="Kohler A."/>
            <person name="Costa M.D."/>
            <person name="Nagy L.G."/>
            <person name="Floudas D."/>
            <person name="Copeland A."/>
            <person name="Barry K.W."/>
            <person name="Cichocki N."/>
            <person name="Veneault-Fourrey C."/>
            <person name="LaButti K."/>
            <person name="Lindquist E.A."/>
            <person name="Lipzen A."/>
            <person name="Lundell T."/>
            <person name="Morin E."/>
            <person name="Murat C."/>
            <person name="Sun H."/>
            <person name="Tunlid A."/>
            <person name="Henrissat B."/>
            <person name="Grigoriev I.V."/>
            <person name="Hibbett D.S."/>
            <person name="Martin F."/>
            <person name="Nordberg H.P."/>
            <person name="Cantor M.N."/>
            <person name="Hua S.X."/>
        </authorList>
    </citation>
    <scope>NUCLEOTIDE SEQUENCE [LARGE SCALE GENOMIC DNA]</scope>
    <source>
        <strain evidence="1 2">Marx 270</strain>
    </source>
</reference>
<sequence length="160" mass="17823">MLVDIGCWNPPVCERGLRDVLIGHDRVVLNTDRAPLRKIRRVLRALCAHLSINHNRISIRFSQLNEVAIRVTLGVIFALCFGSFISRSNWELEVIRVSPTFLTVDPPHRTERFSNIQVVGAQPAYGSTFAFSSLQVLASQFPTALTIGDCDGCTQLVGKF</sequence>
<accession>A0A0C3P2R3</accession>
<dbReference type="HOGENOM" id="CLU_1652873_0_0_1"/>
<evidence type="ECO:0000313" key="2">
    <source>
        <dbReference type="Proteomes" id="UP000054217"/>
    </source>
</evidence>